<evidence type="ECO:0000313" key="3">
    <source>
        <dbReference type="EMBL" id="KAK9876856.1"/>
    </source>
</evidence>
<proteinExistence type="predicted"/>
<name>A0AAW1UAB4_9CUCU</name>
<sequence length="397" mass="45048">MNLQIFYVSLILTTTPFVSTEHPPYNHRGFRPSQPDPIRTQIPAKQYGPPKPEYGVPSKPDDTVEPTTQPNNIRGVPSKFNTLNFPNVGPLQSLPFVDSNRQQFAFPTNQQTNAQQFNQYNGNLYQQQLPEFGNKLFKPKQSLNFPNERDKLQKQQLPYTVNSYVFNEHNDNFFQNQRSPSSSFNTRSPNVLVQQSKQLPLNEFDNRSPPVKNENKDFNFNNQNSINVQTSILPGLISVPQQKPARKSVDLVQNQNQFANREPQAEIFRDQFSTDSLFGAKRASSPRRGGKVTSAPIRQYLAPATTTERITTSKPRRRRPTTTERDETEAVPVTRRPNVSIANAFAGRLFLLRPDGRLEPVILKRANPHGSDALDSETISTAELTQPLFNSVPLLTF</sequence>
<evidence type="ECO:0000256" key="1">
    <source>
        <dbReference type="SAM" id="MobiDB-lite"/>
    </source>
</evidence>
<keyword evidence="2" id="KW-0732">Signal</keyword>
<keyword evidence="4" id="KW-1185">Reference proteome</keyword>
<feature type="region of interest" description="Disordered" evidence="1">
    <location>
        <begin position="21"/>
        <end position="74"/>
    </location>
</feature>
<dbReference type="Proteomes" id="UP001431783">
    <property type="component" value="Unassembled WGS sequence"/>
</dbReference>
<accession>A0AAW1UAB4</accession>
<gene>
    <name evidence="3" type="ORF">WA026_015089</name>
</gene>
<comment type="caution">
    <text evidence="3">The sequence shown here is derived from an EMBL/GenBank/DDBJ whole genome shotgun (WGS) entry which is preliminary data.</text>
</comment>
<dbReference type="EMBL" id="JARQZJ010000038">
    <property type="protein sequence ID" value="KAK9876856.1"/>
    <property type="molecule type" value="Genomic_DNA"/>
</dbReference>
<evidence type="ECO:0000256" key="2">
    <source>
        <dbReference type="SAM" id="SignalP"/>
    </source>
</evidence>
<reference evidence="3 4" key="1">
    <citation type="submission" date="2023-03" db="EMBL/GenBank/DDBJ databases">
        <title>Genome insight into feeding habits of ladybird beetles.</title>
        <authorList>
            <person name="Li H.-S."/>
            <person name="Huang Y.-H."/>
            <person name="Pang H."/>
        </authorList>
    </citation>
    <scope>NUCLEOTIDE SEQUENCE [LARGE SCALE GENOMIC DNA]</scope>
    <source>
        <strain evidence="3">SYSU_2023b</strain>
        <tissue evidence="3">Whole body</tissue>
    </source>
</reference>
<feature type="chain" id="PRO_5043564958" evidence="2">
    <location>
        <begin position="21"/>
        <end position="397"/>
    </location>
</feature>
<feature type="signal peptide" evidence="2">
    <location>
        <begin position="1"/>
        <end position="20"/>
    </location>
</feature>
<dbReference type="AlphaFoldDB" id="A0AAW1UAB4"/>
<evidence type="ECO:0000313" key="4">
    <source>
        <dbReference type="Proteomes" id="UP001431783"/>
    </source>
</evidence>
<protein>
    <submittedName>
        <fullName evidence="3">Uncharacterized protein</fullName>
    </submittedName>
</protein>
<organism evidence="3 4">
    <name type="scientific">Henosepilachna vigintioctopunctata</name>
    <dbReference type="NCBI Taxonomy" id="420089"/>
    <lineage>
        <taxon>Eukaryota</taxon>
        <taxon>Metazoa</taxon>
        <taxon>Ecdysozoa</taxon>
        <taxon>Arthropoda</taxon>
        <taxon>Hexapoda</taxon>
        <taxon>Insecta</taxon>
        <taxon>Pterygota</taxon>
        <taxon>Neoptera</taxon>
        <taxon>Endopterygota</taxon>
        <taxon>Coleoptera</taxon>
        <taxon>Polyphaga</taxon>
        <taxon>Cucujiformia</taxon>
        <taxon>Coccinelloidea</taxon>
        <taxon>Coccinellidae</taxon>
        <taxon>Epilachninae</taxon>
        <taxon>Epilachnini</taxon>
        <taxon>Henosepilachna</taxon>
    </lineage>
</organism>
<feature type="region of interest" description="Disordered" evidence="1">
    <location>
        <begin position="280"/>
        <end position="331"/>
    </location>
</feature>